<evidence type="ECO:0000313" key="2">
    <source>
        <dbReference type="Proteomes" id="UP000356253"/>
    </source>
</evidence>
<protein>
    <submittedName>
        <fullName evidence="1">Uncharacterized protein</fullName>
    </submittedName>
</protein>
<sequence>MKSKIIICIFLVTTICFFSCSDDDSEYNNQNDSEAGVFFLVNSGSTQRLHFLNTSQKEMKYSIYANVNQELLGNAIHIPNSDYVIDLVKHGDNLFAYTSKDSVKIINATTLLKENSFKIEVEDELESPNMLLYVDDESYYLTNYENMAIYDKDTHVQQKSISLSVYNLEAGSLDQIFVLSNNVYTWNKEESRLNAINPNLTSGSLNIFQLENIRYVTNNNQKIYALTADQKLLIIDPVTNEIEEEIAFDGNEELDYYFCVDENKIYVLSEQGGLFRHTLGENGFEILIDNISNLKEDEEQRPQNFFIKDGIFYYYEFGNIGELWSYNIEEASLASYYINNYRPIKTVFK</sequence>
<reference evidence="1" key="1">
    <citation type="submission" date="2019-09" db="EMBL/GenBank/DDBJ databases">
        <authorList>
            <person name="Rodrigo-Torres L."/>
            <person name="Arahal R. D."/>
            <person name="Lucena T."/>
        </authorList>
    </citation>
    <scope>NUCLEOTIDE SEQUENCE</scope>
    <source>
        <strain evidence="1">ISS653</strain>
    </source>
</reference>
<dbReference type="Proteomes" id="UP000356253">
    <property type="component" value="Unassembled WGS sequence"/>
</dbReference>
<evidence type="ECO:0000313" key="1">
    <source>
        <dbReference type="EMBL" id="VVV01364.1"/>
    </source>
</evidence>
<gene>
    <name evidence="1" type="ORF">FVB9532_02654</name>
</gene>
<name>A0AC61YA28_9FLAO</name>
<accession>A0AC61YA28</accession>
<proteinExistence type="predicted"/>
<dbReference type="EMBL" id="CABVMM010000010">
    <property type="protein sequence ID" value="VVV01364.1"/>
    <property type="molecule type" value="Genomic_DNA"/>
</dbReference>
<keyword evidence="2" id="KW-1185">Reference proteome</keyword>
<organism evidence="1 2">
    <name type="scientific">Mesonia oceanica</name>
    <dbReference type="NCBI Taxonomy" id="2687242"/>
    <lineage>
        <taxon>Bacteria</taxon>
        <taxon>Pseudomonadati</taxon>
        <taxon>Bacteroidota</taxon>
        <taxon>Flavobacteriia</taxon>
        <taxon>Flavobacteriales</taxon>
        <taxon>Flavobacteriaceae</taxon>
        <taxon>Mesonia</taxon>
    </lineage>
</organism>
<comment type="caution">
    <text evidence="1">The sequence shown here is derived from an EMBL/GenBank/DDBJ whole genome shotgun (WGS) entry which is preliminary data.</text>
</comment>